<dbReference type="NCBIfam" id="NF006056">
    <property type="entry name" value="PRK08204.1"/>
    <property type="match status" value="1"/>
</dbReference>
<dbReference type="OrthoDB" id="9787621at2"/>
<dbReference type="EMBL" id="CP031417">
    <property type="protein sequence ID" value="AXK84145.1"/>
    <property type="molecule type" value="Genomic_DNA"/>
</dbReference>
<comment type="similarity">
    <text evidence="1">Belongs to the metallo-dependent hydrolases superfamily. ATZ/TRZ family.</text>
</comment>
<dbReference type="AlphaFoldDB" id="A0A346A4P8"/>
<evidence type="ECO:0000313" key="3">
    <source>
        <dbReference type="EMBL" id="AXK84145.1"/>
    </source>
</evidence>
<dbReference type="KEGG" id="ptaw:DW352_20720"/>
<dbReference type="Gene3D" id="2.30.40.10">
    <property type="entry name" value="Urease, subunit C, domain 1"/>
    <property type="match status" value="1"/>
</dbReference>
<dbReference type="PANTHER" id="PTHR43794:SF5">
    <property type="entry name" value="CHLOROHYDROLASE FAMILY PROTEIN"/>
    <property type="match status" value="1"/>
</dbReference>
<keyword evidence="4" id="KW-1185">Reference proteome</keyword>
<evidence type="ECO:0000313" key="4">
    <source>
        <dbReference type="Proteomes" id="UP000254889"/>
    </source>
</evidence>
<dbReference type="InterPro" id="IPR006680">
    <property type="entry name" value="Amidohydro-rel"/>
</dbReference>
<dbReference type="SUPFAM" id="SSF51338">
    <property type="entry name" value="Composite domain of metallo-dependent hydrolases"/>
    <property type="match status" value="1"/>
</dbReference>
<dbReference type="GO" id="GO:0016810">
    <property type="term" value="F:hydrolase activity, acting on carbon-nitrogen (but not peptide) bonds"/>
    <property type="evidence" value="ECO:0007669"/>
    <property type="project" value="InterPro"/>
</dbReference>
<reference evidence="3 4" key="1">
    <citation type="submission" date="2018-07" db="EMBL/GenBank/DDBJ databases">
        <authorList>
            <person name="Quirk P.G."/>
            <person name="Krulwich T.A."/>
        </authorList>
    </citation>
    <scope>NUCLEOTIDE SEQUENCE [LARGE SCALE GENOMIC DNA]</scope>
    <source>
        <strain evidence="3 4">CC-BB4</strain>
    </source>
</reference>
<gene>
    <name evidence="3" type="ORF">DW352_20720</name>
</gene>
<feature type="domain" description="Amidohydrolase-related" evidence="2">
    <location>
        <begin position="76"/>
        <end position="418"/>
    </location>
</feature>
<name>A0A346A4P8_9HYPH</name>
<dbReference type="Gene3D" id="3.20.20.140">
    <property type="entry name" value="Metal-dependent hydrolases"/>
    <property type="match status" value="1"/>
</dbReference>
<dbReference type="Proteomes" id="UP000254889">
    <property type="component" value="Chromosome"/>
</dbReference>
<dbReference type="InterPro" id="IPR011059">
    <property type="entry name" value="Metal-dep_hydrolase_composite"/>
</dbReference>
<accession>A0A346A4P8</accession>
<dbReference type="Pfam" id="PF01979">
    <property type="entry name" value="Amidohydro_1"/>
    <property type="match status" value="1"/>
</dbReference>
<organism evidence="3 4">
    <name type="scientific">Pseudolabrys taiwanensis</name>
    <dbReference type="NCBI Taxonomy" id="331696"/>
    <lineage>
        <taxon>Bacteria</taxon>
        <taxon>Pseudomonadati</taxon>
        <taxon>Pseudomonadota</taxon>
        <taxon>Alphaproteobacteria</taxon>
        <taxon>Hyphomicrobiales</taxon>
        <taxon>Xanthobacteraceae</taxon>
        <taxon>Pseudolabrys</taxon>
    </lineage>
</organism>
<dbReference type="SUPFAM" id="SSF51556">
    <property type="entry name" value="Metallo-dependent hydrolases"/>
    <property type="match status" value="1"/>
</dbReference>
<dbReference type="PANTHER" id="PTHR43794">
    <property type="entry name" value="AMINOHYDROLASE SSNA-RELATED"/>
    <property type="match status" value="1"/>
</dbReference>
<dbReference type="InterPro" id="IPR050287">
    <property type="entry name" value="MTA/SAH_deaminase"/>
</dbReference>
<dbReference type="InterPro" id="IPR032466">
    <property type="entry name" value="Metal_Hydrolase"/>
</dbReference>
<sequence>MPPRAGAQPAPAAAAQATLPARGAFVIRGAHVLSMDPAIGDFESGDVHVRDGAIVAVGPRLPADGATAIDGRDMICMPGFVDTHWHHWTTLLRPVMRADDPKKTYFPVTLALGVHYTPEDSYRAVRLGLAEALSAGVTTSHNWAHNVRSPAHADAEVKAMRDSGLRGRFSYGPAQGMPSTQMMDFADIARLKRAIGDDPLLTLGVNSRNIDGNNTSRGAINAEMAKAEWGKARELGLPVTLHTSGSASIQLLKDANLLGPDVQLVHPLNTNAADWDVLAKHGVHYSTSPLGEAGRTGQMQFPEMMQAGVLVSMSIDNVTAEPCDCFACMRMLQTINKHRTGGKFKLPTKKLVEMATIDGARDLGLQATIGSLSPGKRADLILVRTTAPHMGAIGDPYDALVQLARPSDIDLVVVDGRILHRNRQFTALDHSKLLADAAQSVAALKAKANWS</sequence>
<protein>
    <submittedName>
        <fullName evidence="3">Cytosine deaminase</fullName>
    </submittedName>
</protein>
<evidence type="ECO:0000256" key="1">
    <source>
        <dbReference type="ARBA" id="ARBA00006745"/>
    </source>
</evidence>
<evidence type="ECO:0000259" key="2">
    <source>
        <dbReference type="Pfam" id="PF01979"/>
    </source>
</evidence>
<proteinExistence type="inferred from homology"/>